<proteinExistence type="predicted"/>
<dbReference type="AlphaFoldDB" id="A0A8S9IKX5"/>
<comment type="caution">
    <text evidence="5">The sequence shown here is derived from an EMBL/GenBank/DDBJ whole genome shotgun (WGS) entry which is preliminary data.</text>
</comment>
<dbReference type="GO" id="GO:0003697">
    <property type="term" value="F:single-stranded DNA binding"/>
    <property type="evidence" value="ECO:0007669"/>
    <property type="project" value="InterPro"/>
</dbReference>
<feature type="domain" description="Nodulin homeobox C-terminal" evidence="3">
    <location>
        <begin position="251"/>
        <end position="339"/>
    </location>
</feature>
<evidence type="ECO:0000259" key="2">
    <source>
        <dbReference type="Pfam" id="PF24426"/>
    </source>
</evidence>
<dbReference type="Pfam" id="PF24679">
    <property type="entry name" value="Nodulin_C"/>
    <property type="match status" value="1"/>
</dbReference>
<evidence type="ECO:0000256" key="1">
    <source>
        <dbReference type="SAM" id="MobiDB-lite"/>
    </source>
</evidence>
<feature type="domain" description="Nodulin homeobox N-terminal" evidence="4">
    <location>
        <begin position="9"/>
        <end position="133"/>
    </location>
</feature>
<evidence type="ECO:0000313" key="5">
    <source>
        <dbReference type="EMBL" id="KAF2569983.1"/>
    </source>
</evidence>
<dbReference type="InterPro" id="IPR056559">
    <property type="entry name" value="NDX_C"/>
</dbReference>
<accession>A0A8S9IKX5</accession>
<dbReference type="Pfam" id="PF25246">
    <property type="entry name" value="Nodulin_N"/>
    <property type="match status" value="1"/>
</dbReference>
<feature type="region of interest" description="Disordered" evidence="1">
    <location>
        <begin position="201"/>
        <end position="258"/>
    </location>
</feature>
<dbReference type="InterPro" id="IPR056560">
    <property type="entry name" value="HTH_NDX"/>
</dbReference>
<evidence type="ECO:0000259" key="3">
    <source>
        <dbReference type="Pfam" id="PF24679"/>
    </source>
</evidence>
<sequence length="340" mass="37859">MSGLLEPNQVVAAVKGLHWRTSLEIHKLLKDNEDFCITYNDGEEGAEPEKIDVEKLLGMLPLHLLSVFISSHEEDGKLRYLLSGIRLLNTFCDLTSRHPRLDQVLLDDVVLTAQMLDLVIFTMVALGVSASSGEAKEDERAEASLLLEKQRTKRKRSIMSDDQMAMMEKALVDEPDMQRNSAWIRTWADKLSLQGPEVTSAQLKNCKQGPSRDNNSSGDLPESPGDENTWQQQQKPTTPFADKASASSSEGLKRGQQVMLVDERGVEVGKGTVLKTDGEWYGLSLETRQVCVVDVMELSGLYDYSKMSIPYGSDDVGRTFGEANSRFGVMRVAWDVSKLQ</sequence>
<dbReference type="InterPro" id="IPR057287">
    <property type="entry name" value="Ndx_N"/>
</dbReference>
<dbReference type="EMBL" id="QGKY02001015">
    <property type="protein sequence ID" value="KAF2569983.1"/>
    <property type="molecule type" value="Genomic_DNA"/>
</dbReference>
<dbReference type="GO" id="GO:0009908">
    <property type="term" value="P:flower development"/>
    <property type="evidence" value="ECO:0007669"/>
    <property type="project" value="InterPro"/>
</dbReference>
<evidence type="ECO:0000259" key="4">
    <source>
        <dbReference type="Pfam" id="PF25246"/>
    </source>
</evidence>
<dbReference type="Pfam" id="PF24426">
    <property type="entry name" value="HTH_NDX"/>
    <property type="match status" value="1"/>
</dbReference>
<dbReference type="PANTHER" id="PTHR35743:SF1">
    <property type="entry name" value="NODULIN HOMEOBOX"/>
    <property type="match status" value="1"/>
</dbReference>
<feature type="domain" description="Nodulin homeobox homeobox-like" evidence="2">
    <location>
        <begin position="159"/>
        <end position="205"/>
    </location>
</feature>
<name>A0A8S9IKX5_BRACR</name>
<feature type="compositionally biased region" description="Polar residues" evidence="1">
    <location>
        <begin position="226"/>
        <end position="237"/>
    </location>
</feature>
<dbReference type="InterPro" id="IPR039325">
    <property type="entry name" value="NDX"/>
</dbReference>
<protein>
    <submittedName>
        <fullName evidence="5">Uncharacterized protein</fullName>
    </submittedName>
</protein>
<reference evidence="5" key="1">
    <citation type="submission" date="2019-12" db="EMBL/GenBank/DDBJ databases">
        <title>Genome sequencing and annotation of Brassica cretica.</title>
        <authorList>
            <person name="Studholme D.J."/>
            <person name="Sarris P.F."/>
        </authorList>
    </citation>
    <scope>NUCLEOTIDE SEQUENCE</scope>
    <source>
        <strain evidence="5">PFS-102/07</strain>
        <tissue evidence="5">Leaf</tissue>
    </source>
</reference>
<dbReference type="PANTHER" id="PTHR35743">
    <property type="entry name" value="NODULIN HOMEOBOX"/>
    <property type="match status" value="1"/>
</dbReference>
<gene>
    <name evidence="5" type="ORF">F2Q70_00000149</name>
</gene>
<organism evidence="5">
    <name type="scientific">Brassica cretica</name>
    <name type="common">Mustard</name>
    <dbReference type="NCBI Taxonomy" id="69181"/>
    <lineage>
        <taxon>Eukaryota</taxon>
        <taxon>Viridiplantae</taxon>
        <taxon>Streptophyta</taxon>
        <taxon>Embryophyta</taxon>
        <taxon>Tracheophyta</taxon>
        <taxon>Spermatophyta</taxon>
        <taxon>Magnoliopsida</taxon>
        <taxon>eudicotyledons</taxon>
        <taxon>Gunneridae</taxon>
        <taxon>Pentapetalae</taxon>
        <taxon>rosids</taxon>
        <taxon>malvids</taxon>
        <taxon>Brassicales</taxon>
        <taxon>Brassicaceae</taxon>
        <taxon>Brassiceae</taxon>
        <taxon>Brassica</taxon>
    </lineage>
</organism>